<evidence type="ECO:0000256" key="1">
    <source>
        <dbReference type="ARBA" id="ARBA00004123"/>
    </source>
</evidence>
<dbReference type="CDD" id="cd17738">
    <property type="entry name" value="BRCT_TopBP1_rpt7"/>
    <property type="match status" value="1"/>
</dbReference>
<dbReference type="PANTHER" id="PTHR46677:SF1">
    <property type="entry name" value="SMC5-SMC6 COMPLEX LOCALIZATION FACTOR PROTEIN 1"/>
    <property type="match status" value="1"/>
</dbReference>
<dbReference type="InterPro" id="IPR036420">
    <property type="entry name" value="BRCT_dom_sf"/>
</dbReference>
<feature type="region of interest" description="Disordered" evidence="10">
    <location>
        <begin position="460"/>
        <end position="483"/>
    </location>
</feature>
<evidence type="ECO:0000256" key="5">
    <source>
        <dbReference type="ARBA" id="ARBA00022763"/>
    </source>
</evidence>
<dbReference type="RefSeq" id="XP_065663258.1">
    <property type="nucleotide sequence ID" value="XM_065807186.1"/>
</dbReference>
<keyword evidence="9" id="KW-0040">ANK repeat</keyword>
<reference evidence="13" key="1">
    <citation type="submission" date="2025-08" db="UniProtKB">
        <authorList>
            <consortium name="RefSeq"/>
        </authorList>
    </citation>
    <scope>IDENTIFICATION</scope>
</reference>
<evidence type="ECO:0000313" key="13">
    <source>
        <dbReference type="RefSeq" id="XP_065663258.1"/>
    </source>
</evidence>
<protein>
    <submittedName>
        <fullName evidence="13">SMC5-SMC6 complex localization factor protein 1 isoform X4</fullName>
    </submittedName>
</protein>
<evidence type="ECO:0000256" key="6">
    <source>
        <dbReference type="ARBA" id="ARBA00023204"/>
    </source>
</evidence>
<keyword evidence="4" id="KW-0677">Repeat</keyword>
<evidence type="ECO:0000256" key="10">
    <source>
        <dbReference type="SAM" id="MobiDB-lite"/>
    </source>
</evidence>
<dbReference type="InterPro" id="IPR036770">
    <property type="entry name" value="Ankyrin_rpt-contain_sf"/>
</dbReference>
<name>A0ABM4CN53_HYDVU</name>
<gene>
    <name evidence="13" type="primary">LOC100211252</name>
</gene>
<keyword evidence="6" id="KW-0234">DNA repair</keyword>
<dbReference type="InterPro" id="IPR042479">
    <property type="entry name" value="Slf1"/>
</dbReference>
<evidence type="ECO:0000256" key="7">
    <source>
        <dbReference type="ARBA" id="ARBA00023212"/>
    </source>
</evidence>
<sequence length="1270" mass="145402">MPFDINLKKFLTAMADKTTIKSKEIVFIFCSFNESEKDSLIQKINSIPGGVYLEAQYYKSICNIIVCKSPNQNEIYLCGCLAGKTIVTPRYITDSYALGEWVEEKPYEWYRQPLQIGTNEDLVKLPLRCREYERLHGGKHLLSNWKVLLCIKNSNWKKGYQRLLEAGGAIIINSIGYQDTITHAFVTPDSLNDPSLKKLNSEIILQPCYITDYIVKRNIKNVKKYQLLQKPDQLPAKIYSPKKPYFTCNSSNQKTIIDFFNKKRKLSDDVRIPSHNKQQACDSHIQLHKKFDLFGSTNLKFLPQCSDNKGTIFKDDVKVFDCNTKKLFNSDNVIEISSDEDDIVSVNNNDFTNKLSLTQSTAADVNKPHTFLTQNVATSVNKPHNFPTQNIATRVSKSHTFLAVEFLNNSFEPIVPLPLLNQEIEDLKKWLQINIIDKIITEVVQIYSCNHTSDSNDTLDHNITSDHKNSLDNNNKLDHNGSSDNKNALYSINTPIYNVASYNSKTSVYNVTSDNKNTLDHSVISEYNITFSSNDTSENNITSPNHHNTSIEIVEKCSPESKQEKILDIHTNLNLQEIEIASLSLIPDIDFIRKTRKMTSQITKRTINSKTMPHLTLNENSQSAENIFRKDVHINYPNNFVLHEKTEFRGSTYLLRSLFPSRIESLVESYIEEGSLKNAITIVKENLSGFYYPSASLISRILIIYSHETNVSISTDASCVLLNILLLHPISKIPDVYDLALQKPTQDKLGSVSGTVTSWQFVLEIFTNATNCIQSETDESLWELKLQPVRFITLMMERDLFHVFPYGFENSATSKSLENLRKLLVWRVFWQNSTEININSNVKDLLHLVFHLVISNQVMQERMILKESLIILSLVARCCLISDMIKYTTFFGRMCFNLIHEIQSKCDQNISSNISFKLLESFFPYLQPNWLSGRIIDYMLQRYDCSFVMKKDLLKSPLSMEKISWDEVDANNEVVLLQFNHQNIKGIWSEKQAPLVPQICRKLIVHKKLRNSKITCYFFLYPRPYFEQCASISNNNKITSCTSGAAKNINKKNKKGETALHIACIRNHPDRVKELISNGANPNIRDNAGWYPLHEASIHGHVQCLNALLSYKDLDLCATNYDGISALHDAVENNRLEVAQILLHVGGHRLISLQTKDNKTALDMAKTKEMKSLLNRYNINSLSTSVCEINDKLYKNVKLVSNDDLQKYLFLLILLIESLKSSEELGITKSLLTQQFNLLKQHIALISDKKTIKVAMLLKKLEKVLEINYF</sequence>
<dbReference type="PROSITE" id="PS50297">
    <property type="entry name" value="ANK_REP_REGION"/>
    <property type="match status" value="2"/>
</dbReference>
<dbReference type="GeneID" id="100211252"/>
<dbReference type="Proteomes" id="UP001652625">
    <property type="component" value="Chromosome 10"/>
</dbReference>
<comment type="subcellular location">
    <subcellularLocation>
        <location evidence="2">Cytoplasm</location>
        <location evidence="2">Cytoskeleton</location>
        <location evidence="2">Microtubule organizing center</location>
        <location evidence="2">Centrosome</location>
    </subcellularLocation>
    <subcellularLocation>
        <location evidence="1">Nucleus</location>
    </subcellularLocation>
</comment>
<evidence type="ECO:0000259" key="11">
    <source>
        <dbReference type="SMART" id="SM00292"/>
    </source>
</evidence>
<dbReference type="SUPFAM" id="SSF48403">
    <property type="entry name" value="Ankyrin repeat"/>
    <property type="match status" value="1"/>
</dbReference>
<keyword evidence="3" id="KW-0963">Cytoplasm</keyword>
<feature type="compositionally biased region" description="Basic and acidic residues" evidence="10">
    <location>
        <begin position="460"/>
        <end position="481"/>
    </location>
</feature>
<keyword evidence="12" id="KW-1185">Reference proteome</keyword>
<dbReference type="InterPro" id="IPR002110">
    <property type="entry name" value="Ankyrin_rpt"/>
</dbReference>
<proteinExistence type="predicted"/>
<feature type="domain" description="BRCT" evidence="11">
    <location>
        <begin position="139"/>
        <end position="217"/>
    </location>
</feature>
<organism evidence="12 13">
    <name type="scientific">Hydra vulgaris</name>
    <name type="common">Hydra</name>
    <name type="synonym">Hydra attenuata</name>
    <dbReference type="NCBI Taxonomy" id="6087"/>
    <lineage>
        <taxon>Eukaryota</taxon>
        <taxon>Metazoa</taxon>
        <taxon>Cnidaria</taxon>
        <taxon>Hydrozoa</taxon>
        <taxon>Hydroidolina</taxon>
        <taxon>Anthoathecata</taxon>
        <taxon>Aplanulata</taxon>
        <taxon>Hydridae</taxon>
        <taxon>Hydra</taxon>
    </lineage>
</organism>
<dbReference type="Gene3D" id="1.25.40.20">
    <property type="entry name" value="Ankyrin repeat-containing domain"/>
    <property type="match status" value="1"/>
</dbReference>
<accession>A0ABM4CN53</accession>
<keyword evidence="7" id="KW-0206">Cytoskeleton</keyword>
<dbReference type="InterPro" id="IPR057595">
    <property type="entry name" value="TopB1_SLF1_BRCT"/>
</dbReference>
<dbReference type="PROSITE" id="PS50088">
    <property type="entry name" value="ANK_REPEAT"/>
    <property type="match status" value="2"/>
</dbReference>
<evidence type="ECO:0000256" key="3">
    <source>
        <dbReference type="ARBA" id="ARBA00022490"/>
    </source>
</evidence>
<feature type="repeat" description="ANK" evidence="9">
    <location>
        <begin position="1122"/>
        <end position="1146"/>
    </location>
</feature>
<dbReference type="Pfam" id="PF12796">
    <property type="entry name" value="Ank_2"/>
    <property type="match status" value="1"/>
</dbReference>
<keyword evidence="8" id="KW-0539">Nucleus</keyword>
<evidence type="ECO:0000256" key="8">
    <source>
        <dbReference type="ARBA" id="ARBA00023242"/>
    </source>
</evidence>
<dbReference type="SMART" id="SM00292">
    <property type="entry name" value="BRCT"/>
    <property type="match status" value="2"/>
</dbReference>
<dbReference type="InterPro" id="IPR001357">
    <property type="entry name" value="BRCT_dom"/>
</dbReference>
<feature type="repeat" description="ANK" evidence="9">
    <location>
        <begin position="1055"/>
        <end position="1087"/>
    </location>
</feature>
<dbReference type="SUPFAM" id="SSF52113">
    <property type="entry name" value="BRCT domain"/>
    <property type="match status" value="1"/>
</dbReference>
<keyword evidence="5" id="KW-0227">DNA damage</keyword>
<dbReference type="SMART" id="SM00248">
    <property type="entry name" value="ANK"/>
    <property type="match status" value="3"/>
</dbReference>
<evidence type="ECO:0000313" key="12">
    <source>
        <dbReference type="Proteomes" id="UP001652625"/>
    </source>
</evidence>
<dbReference type="PANTHER" id="PTHR46677">
    <property type="entry name" value="SMC5-SMC6 COMPLEX LOCALIZATION FACTOR PROTEIN 1"/>
    <property type="match status" value="1"/>
</dbReference>
<evidence type="ECO:0000256" key="9">
    <source>
        <dbReference type="PROSITE-ProRule" id="PRU00023"/>
    </source>
</evidence>
<evidence type="ECO:0000256" key="4">
    <source>
        <dbReference type="ARBA" id="ARBA00022737"/>
    </source>
</evidence>
<dbReference type="Pfam" id="PF23294">
    <property type="entry name" value="BRCT_TopB1_SLF1"/>
    <property type="match status" value="1"/>
</dbReference>
<feature type="domain" description="BRCT" evidence="11">
    <location>
        <begin position="19"/>
        <end position="99"/>
    </location>
</feature>
<evidence type="ECO:0000256" key="2">
    <source>
        <dbReference type="ARBA" id="ARBA00004300"/>
    </source>
</evidence>
<dbReference type="Gene3D" id="3.40.50.10190">
    <property type="entry name" value="BRCT domain"/>
    <property type="match status" value="2"/>
</dbReference>